<evidence type="ECO:0000313" key="13">
    <source>
        <dbReference type="EMBL" id="OEV08378.1"/>
    </source>
</evidence>
<dbReference type="PROSITE" id="PS50893">
    <property type="entry name" value="ABC_TRANSPORTER_2"/>
    <property type="match status" value="1"/>
</dbReference>
<evidence type="ECO:0000256" key="3">
    <source>
        <dbReference type="ARBA" id="ARBA00022448"/>
    </source>
</evidence>
<feature type="compositionally biased region" description="Low complexity" evidence="11">
    <location>
        <begin position="260"/>
        <end position="273"/>
    </location>
</feature>
<accession>A0A1E7KWR5</accession>
<sequence>MRVEGLHKSFGELEVLKGIDFTVRPGEVVCVIGPSGSGKSTLLRCVNLLEEPTAGTVALSGTELTDPDVDIDRVRRRIGMVFQSFNLFPHLSVLDNLTIAQRRVLGRTKDEARRIGRANLRRVGVSEKESAYPAQLSGGQQQRVAIARALSMEPELMLFDEPTSALDPELVGDVLAVMRRLADEGMTMMVVTHEMSFAREVADRVVFMDGGVIVEEGPPTRVIGDPQHQRTRTFLSRVLDPAAASVTEAGTEAEAEAEAETGAAATEGDALRG</sequence>
<keyword evidence="3" id="KW-0813">Transport</keyword>
<dbReference type="AlphaFoldDB" id="A0A1E7KWR5"/>
<organism evidence="13 14">
    <name type="scientific">Streptomyces nanshensis</name>
    <dbReference type="NCBI Taxonomy" id="518642"/>
    <lineage>
        <taxon>Bacteria</taxon>
        <taxon>Bacillati</taxon>
        <taxon>Actinomycetota</taxon>
        <taxon>Actinomycetes</taxon>
        <taxon>Kitasatosporales</taxon>
        <taxon>Streptomycetaceae</taxon>
        <taxon>Streptomyces</taxon>
    </lineage>
</organism>
<evidence type="ECO:0000256" key="7">
    <source>
        <dbReference type="ARBA" id="ARBA00022970"/>
    </source>
</evidence>
<dbReference type="FunFam" id="3.40.50.300:FF:000020">
    <property type="entry name" value="Amino acid ABC transporter ATP-binding component"/>
    <property type="match status" value="1"/>
</dbReference>
<reference evidence="13 14" key="1">
    <citation type="journal article" date="2016" name="Front. Microbiol.">
        <title>Comparative Genomics Analysis of Streptomyces Species Reveals Their Adaptation to the Marine Environment and Their Diversity at the Genomic Level.</title>
        <authorList>
            <person name="Tian X."/>
            <person name="Zhang Z."/>
            <person name="Yang T."/>
            <person name="Chen M."/>
            <person name="Li J."/>
            <person name="Chen F."/>
            <person name="Yang J."/>
            <person name="Li W."/>
            <person name="Zhang B."/>
            <person name="Zhang Z."/>
            <person name="Wu J."/>
            <person name="Zhang C."/>
            <person name="Long L."/>
            <person name="Xiao J."/>
        </authorList>
    </citation>
    <scope>NUCLEOTIDE SEQUENCE [LARGE SCALE GENOMIC DNA]</scope>
    <source>
        <strain evidence="13 14">SCSIO 10429</strain>
    </source>
</reference>
<evidence type="ECO:0000259" key="12">
    <source>
        <dbReference type="PROSITE" id="PS50893"/>
    </source>
</evidence>
<feature type="domain" description="ABC transporter" evidence="12">
    <location>
        <begin position="1"/>
        <end position="235"/>
    </location>
</feature>
<comment type="subcellular location">
    <subcellularLocation>
        <location evidence="1">Cell membrane</location>
        <topology evidence="1">Peripheral membrane protein</topology>
    </subcellularLocation>
</comment>
<evidence type="ECO:0000256" key="10">
    <source>
        <dbReference type="ARBA" id="ARBA00047624"/>
    </source>
</evidence>
<dbReference type="InterPro" id="IPR050086">
    <property type="entry name" value="MetN_ABC_transporter-like"/>
</dbReference>
<keyword evidence="14" id="KW-1185">Reference proteome</keyword>
<gene>
    <name evidence="13" type="ORF">AN218_26900</name>
</gene>
<comment type="similarity">
    <text evidence="2">Belongs to the ABC transporter superfamily.</text>
</comment>
<keyword evidence="5" id="KW-0547">Nucleotide-binding</keyword>
<dbReference type="EC" id="7.4.2.1" evidence="9"/>
<protein>
    <recommendedName>
        <fullName evidence="9">ABC-type polar-amino-acid transporter</fullName>
        <ecNumber evidence="9">7.4.2.1</ecNumber>
    </recommendedName>
</protein>
<dbReference type="InterPro" id="IPR027417">
    <property type="entry name" value="P-loop_NTPase"/>
</dbReference>
<dbReference type="CDD" id="cd03262">
    <property type="entry name" value="ABC_HisP_GlnQ"/>
    <property type="match status" value="1"/>
</dbReference>
<dbReference type="PATRIC" id="fig|518642.10.peg.6128"/>
<dbReference type="InterPro" id="IPR003439">
    <property type="entry name" value="ABC_transporter-like_ATP-bd"/>
</dbReference>
<dbReference type="GO" id="GO:0016887">
    <property type="term" value="F:ATP hydrolysis activity"/>
    <property type="evidence" value="ECO:0007669"/>
    <property type="project" value="InterPro"/>
</dbReference>
<proteinExistence type="inferred from homology"/>
<evidence type="ECO:0000256" key="11">
    <source>
        <dbReference type="SAM" id="MobiDB-lite"/>
    </source>
</evidence>
<name>A0A1E7KWR5_9ACTN</name>
<evidence type="ECO:0000256" key="9">
    <source>
        <dbReference type="ARBA" id="ARBA00038850"/>
    </source>
</evidence>
<comment type="catalytic activity">
    <reaction evidence="10">
        <text>a polar amino acid(out) + ATP + H2O = a polar amino acid(in) + ADP + phosphate + H(+)</text>
        <dbReference type="Rhea" id="RHEA:14673"/>
        <dbReference type="ChEBI" id="CHEBI:15377"/>
        <dbReference type="ChEBI" id="CHEBI:15378"/>
        <dbReference type="ChEBI" id="CHEBI:30616"/>
        <dbReference type="ChEBI" id="CHEBI:43474"/>
        <dbReference type="ChEBI" id="CHEBI:62031"/>
        <dbReference type="ChEBI" id="CHEBI:456216"/>
        <dbReference type="EC" id="7.4.2.1"/>
    </reaction>
    <physiologicalReaction direction="left-to-right" evidence="10">
        <dbReference type="Rhea" id="RHEA:14674"/>
    </physiologicalReaction>
</comment>
<evidence type="ECO:0000256" key="4">
    <source>
        <dbReference type="ARBA" id="ARBA00022475"/>
    </source>
</evidence>
<dbReference type="EMBL" id="LJGW01000428">
    <property type="protein sequence ID" value="OEV08378.1"/>
    <property type="molecule type" value="Genomic_DNA"/>
</dbReference>
<dbReference type="PIRSF" id="PIRSF039085">
    <property type="entry name" value="ABC_ATPase_HisP"/>
    <property type="match status" value="1"/>
</dbReference>
<evidence type="ECO:0000256" key="5">
    <source>
        <dbReference type="ARBA" id="ARBA00022741"/>
    </source>
</evidence>
<dbReference type="GO" id="GO:0015426">
    <property type="term" value="F:ATPase-coupled polar amino acid-transporter activity"/>
    <property type="evidence" value="ECO:0007669"/>
    <property type="project" value="UniProtKB-EC"/>
</dbReference>
<keyword evidence="8" id="KW-0472">Membrane</keyword>
<keyword evidence="7" id="KW-0029">Amino-acid transport</keyword>
<dbReference type="PANTHER" id="PTHR43166:SF9">
    <property type="entry name" value="GLUTAMATE_ASPARTATE IMPORT ATP-BINDING PROTEIN GLTL"/>
    <property type="match status" value="1"/>
</dbReference>
<dbReference type="InterPro" id="IPR030679">
    <property type="entry name" value="ABC_ATPase_HisP-typ"/>
</dbReference>
<keyword evidence="6" id="KW-0067">ATP-binding</keyword>
<evidence type="ECO:0000256" key="8">
    <source>
        <dbReference type="ARBA" id="ARBA00023136"/>
    </source>
</evidence>
<keyword evidence="4" id="KW-1003">Cell membrane</keyword>
<dbReference type="InterPro" id="IPR017871">
    <property type="entry name" value="ABC_transporter-like_CS"/>
</dbReference>
<dbReference type="InterPro" id="IPR003593">
    <property type="entry name" value="AAA+_ATPase"/>
</dbReference>
<evidence type="ECO:0000313" key="14">
    <source>
        <dbReference type="Proteomes" id="UP000176005"/>
    </source>
</evidence>
<dbReference type="SUPFAM" id="SSF52540">
    <property type="entry name" value="P-loop containing nucleoside triphosphate hydrolases"/>
    <property type="match status" value="1"/>
</dbReference>
<dbReference type="RefSeq" id="WP_070019723.1">
    <property type="nucleotide sequence ID" value="NZ_LJGW01000428.1"/>
</dbReference>
<evidence type="ECO:0000256" key="1">
    <source>
        <dbReference type="ARBA" id="ARBA00004202"/>
    </source>
</evidence>
<dbReference type="PANTHER" id="PTHR43166">
    <property type="entry name" value="AMINO ACID IMPORT ATP-BINDING PROTEIN"/>
    <property type="match status" value="1"/>
</dbReference>
<dbReference type="GO" id="GO:0005524">
    <property type="term" value="F:ATP binding"/>
    <property type="evidence" value="ECO:0007669"/>
    <property type="project" value="UniProtKB-KW"/>
</dbReference>
<dbReference type="PROSITE" id="PS00211">
    <property type="entry name" value="ABC_TRANSPORTER_1"/>
    <property type="match status" value="1"/>
</dbReference>
<dbReference type="Proteomes" id="UP000176005">
    <property type="component" value="Unassembled WGS sequence"/>
</dbReference>
<dbReference type="Gene3D" id="3.40.50.300">
    <property type="entry name" value="P-loop containing nucleotide triphosphate hydrolases"/>
    <property type="match status" value="1"/>
</dbReference>
<evidence type="ECO:0000256" key="2">
    <source>
        <dbReference type="ARBA" id="ARBA00005417"/>
    </source>
</evidence>
<feature type="region of interest" description="Disordered" evidence="11">
    <location>
        <begin position="245"/>
        <end position="273"/>
    </location>
</feature>
<dbReference type="Pfam" id="PF00005">
    <property type="entry name" value="ABC_tran"/>
    <property type="match status" value="1"/>
</dbReference>
<evidence type="ECO:0000256" key="6">
    <source>
        <dbReference type="ARBA" id="ARBA00022840"/>
    </source>
</evidence>
<comment type="caution">
    <text evidence="13">The sequence shown here is derived from an EMBL/GenBank/DDBJ whole genome shotgun (WGS) entry which is preliminary data.</text>
</comment>
<dbReference type="SMART" id="SM00382">
    <property type="entry name" value="AAA"/>
    <property type="match status" value="1"/>
</dbReference>
<dbReference type="GO" id="GO:0005886">
    <property type="term" value="C:plasma membrane"/>
    <property type="evidence" value="ECO:0007669"/>
    <property type="project" value="UniProtKB-SubCell"/>
</dbReference>